<evidence type="ECO:0000256" key="1">
    <source>
        <dbReference type="SAM" id="MobiDB-lite"/>
    </source>
</evidence>
<evidence type="ECO:0000313" key="2">
    <source>
        <dbReference type="EMBL" id="TRZ14876.1"/>
    </source>
</evidence>
<reference evidence="2" key="1">
    <citation type="submission" date="2019-04" db="EMBL/GenBank/DDBJ databases">
        <title>Genome assembly of Zosterops borbonicus 15179.</title>
        <authorList>
            <person name="Leroy T."/>
            <person name="Anselmetti Y."/>
            <person name="Tilak M.-K."/>
            <person name="Nabholz B."/>
        </authorList>
    </citation>
    <scope>NUCLEOTIDE SEQUENCE</scope>
    <source>
        <strain evidence="2">HGM_15179</strain>
        <tissue evidence="2">Muscle</tissue>
    </source>
</reference>
<keyword evidence="3" id="KW-1185">Reference proteome</keyword>
<sequence>MAGPVPGEHPQLLEHFPGSSGLSPAVPHPPGAGYSRAGHRVPMKFHESREEDKHHPPCPTVTRPDKILELPKDFAKGLMGNCGCWGQKTLLPKALDDVMSPGCLAHGK</sequence>
<dbReference type="AlphaFoldDB" id="A0A8K1GBA1"/>
<proteinExistence type="predicted"/>
<dbReference type="EMBL" id="SWJQ01000402">
    <property type="protein sequence ID" value="TRZ14876.1"/>
    <property type="molecule type" value="Genomic_DNA"/>
</dbReference>
<accession>A0A8K1GBA1</accession>
<evidence type="ECO:0000313" key="3">
    <source>
        <dbReference type="Proteomes" id="UP000796761"/>
    </source>
</evidence>
<dbReference type="Proteomes" id="UP000796761">
    <property type="component" value="Unassembled WGS sequence"/>
</dbReference>
<name>A0A8K1GBA1_9PASS</name>
<feature type="region of interest" description="Disordered" evidence="1">
    <location>
        <begin position="1"/>
        <end position="38"/>
    </location>
</feature>
<organism evidence="2 3">
    <name type="scientific">Zosterops borbonicus</name>
    <dbReference type="NCBI Taxonomy" id="364589"/>
    <lineage>
        <taxon>Eukaryota</taxon>
        <taxon>Metazoa</taxon>
        <taxon>Chordata</taxon>
        <taxon>Craniata</taxon>
        <taxon>Vertebrata</taxon>
        <taxon>Euteleostomi</taxon>
        <taxon>Archelosauria</taxon>
        <taxon>Archosauria</taxon>
        <taxon>Dinosauria</taxon>
        <taxon>Saurischia</taxon>
        <taxon>Theropoda</taxon>
        <taxon>Coelurosauria</taxon>
        <taxon>Aves</taxon>
        <taxon>Neognathae</taxon>
        <taxon>Neoaves</taxon>
        <taxon>Telluraves</taxon>
        <taxon>Australaves</taxon>
        <taxon>Passeriformes</taxon>
        <taxon>Sylvioidea</taxon>
        <taxon>Zosteropidae</taxon>
        <taxon>Zosterops</taxon>
    </lineage>
</organism>
<protein>
    <submittedName>
        <fullName evidence="2">Uncharacterized protein</fullName>
    </submittedName>
</protein>
<comment type="caution">
    <text evidence="2">The sequence shown here is derived from an EMBL/GenBank/DDBJ whole genome shotgun (WGS) entry which is preliminary data.</text>
</comment>
<gene>
    <name evidence="2" type="ORF">HGM15179_012257</name>
</gene>